<dbReference type="InterPro" id="IPR036341">
    <property type="entry name" value="Her-1_sf"/>
</dbReference>
<reference evidence="1" key="1">
    <citation type="journal article" date="2013" name="Genetics">
        <title>The draft genome and transcriptome of Panagrellus redivivus are shaped by the harsh demands of a free-living lifestyle.</title>
        <authorList>
            <person name="Srinivasan J."/>
            <person name="Dillman A.R."/>
            <person name="Macchietto M.G."/>
            <person name="Heikkinen L."/>
            <person name="Lakso M."/>
            <person name="Fracchia K.M."/>
            <person name="Antoshechkin I."/>
            <person name="Mortazavi A."/>
            <person name="Wong G."/>
            <person name="Sternberg P.W."/>
        </authorList>
    </citation>
    <scope>NUCLEOTIDE SEQUENCE [LARGE SCALE GENOMIC DNA]</scope>
    <source>
        <strain evidence="1">MT8872</strain>
    </source>
</reference>
<dbReference type="Gene3D" id="1.10.150.360">
    <property type="match status" value="1"/>
</dbReference>
<dbReference type="PANTHER" id="PTHR37979">
    <property type="entry name" value="PROTEIN HER-1"/>
    <property type="match status" value="1"/>
</dbReference>
<dbReference type="WBParaSite" id="Pan_g9354.t1">
    <property type="protein sequence ID" value="Pan_g9354.t1"/>
    <property type="gene ID" value="Pan_g9354"/>
</dbReference>
<dbReference type="Pfam" id="PF09232">
    <property type="entry name" value="Caenor_Her-1"/>
    <property type="match status" value="1"/>
</dbReference>
<organism evidence="1 2">
    <name type="scientific">Panagrellus redivivus</name>
    <name type="common">Microworm</name>
    <dbReference type="NCBI Taxonomy" id="6233"/>
    <lineage>
        <taxon>Eukaryota</taxon>
        <taxon>Metazoa</taxon>
        <taxon>Ecdysozoa</taxon>
        <taxon>Nematoda</taxon>
        <taxon>Chromadorea</taxon>
        <taxon>Rhabditida</taxon>
        <taxon>Tylenchina</taxon>
        <taxon>Panagrolaimomorpha</taxon>
        <taxon>Panagrolaimoidea</taxon>
        <taxon>Panagrolaimidae</taxon>
        <taxon>Panagrellus</taxon>
    </lineage>
</organism>
<reference evidence="2" key="2">
    <citation type="submission" date="2020-10" db="UniProtKB">
        <authorList>
            <consortium name="WormBaseParasite"/>
        </authorList>
    </citation>
    <scope>IDENTIFICATION</scope>
</reference>
<evidence type="ECO:0000313" key="1">
    <source>
        <dbReference type="Proteomes" id="UP000492821"/>
    </source>
</evidence>
<sequence>MLPQCIRLALRIVFPPQLEHIVLGRSNCISQSWRLAYCSRDQSPLPLPAIQSQHSEDVGVRSRKALAPSLINTMVPCHFPHHVISTRTLQILVLLMLINKIVAISSTTADQVASTCCPSKAHDCCAKAIRFKSALNCDLLSSEVVASATCIQKALFGESSFANFTINDLPCCDVYTHNDNDPDGTCFKNCVAATLSPSAKPGHRRRLAGSCIPAKGVNKCYQTCLKFQRDTEYKDRFVYSEHCSWVHRLVKGRIYIGEPV</sequence>
<dbReference type="InterPro" id="IPR015313">
    <property type="entry name" value="Her-1"/>
</dbReference>
<name>A0A7E4W9S5_PANRE</name>
<keyword evidence="1" id="KW-1185">Reference proteome</keyword>
<accession>A0A7E4W9S5</accession>
<dbReference type="PANTHER" id="PTHR37979:SF1">
    <property type="entry name" value="PROTEIN HER-1"/>
    <property type="match status" value="1"/>
</dbReference>
<dbReference type="InterPro" id="IPR043108">
    <property type="entry name" value="Her-1_C"/>
</dbReference>
<protein>
    <submittedName>
        <fullName evidence="2">DB domain-containing protein</fullName>
    </submittedName>
</protein>
<dbReference type="SUPFAM" id="SSF110014">
    <property type="entry name" value="Her-1"/>
    <property type="match status" value="1"/>
</dbReference>
<dbReference type="Proteomes" id="UP000492821">
    <property type="component" value="Unassembled WGS sequence"/>
</dbReference>
<dbReference type="Gene3D" id="1.10.150.370">
    <property type="entry name" value="Caenorhabditis elegans Her-1, C-terminal domain"/>
    <property type="match status" value="1"/>
</dbReference>
<proteinExistence type="predicted"/>
<evidence type="ECO:0000313" key="2">
    <source>
        <dbReference type="WBParaSite" id="Pan_g9354.t1"/>
    </source>
</evidence>
<dbReference type="AlphaFoldDB" id="A0A7E4W9S5"/>